<feature type="domain" description="Radical SAM core" evidence="4">
    <location>
        <begin position="20"/>
        <end position="186"/>
    </location>
</feature>
<keyword evidence="1" id="KW-0479">Metal-binding</keyword>
<keyword evidence="3" id="KW-0411">Iron-sulfur</keyword>
<dbReference type="SFLD" id="SFLDS00029">
    <property type="entry name" value="Radical_SAM"/>
    <property type="match status" value="1"/>
</dbReference>
<evidence type="ECO:0000256" key="3">
    <source>
        <dbReference type="ARBA" id="ARBA00023014"/>
    </source>
</evidence>
<keyword evidence="2" id="KW-0408">Iron</keyword>
<dbReference type="AlphaFoldDB" id="X1MCV4"/>
<dbReference type="CDD" id="cd01335">
    <property type="entry name" value="Radical_SAM"/>
    <property type="match status" value="1"/>
</dbReference>
<dbReference type="PANTHER" id="PTHR43432">
    <property type="entry name" value="SLR0285 PROTEIN"/>
    <property type="match status" value="1"/>
</dbReference>
<evidence type="ECO:0000256" key="1">
    <source>
        <dbReference type="ARBA" id="ARBA00022723"/>
    </source>
</evidence>
<dbReference type="GO" id="GO:0003824">
    <property type="term" value="F:catalytic activity"/>
    <property type="evidence" value="ECO:0007669"/>
    <property type="project" value="InterPro"/>
</dbReference>
<protein>
    <recommendedName>
        <fullName evidence="4">Radical SAM core domain-containing protein</fullName>
    </recommendedName>
</protein>
<dbReference type="InterPro" id="IPR058240">
    <property type="entry name" value="rSAM_sf"/>
</dbReference>
<comment type="caution">
    <text evidence="5">The sequence shown here is derived from an EMBL/GenBank/DDBJ whole genome shotgun (WGS) entry which is preliminary data.</text>
</comment>
<dbReference type="InterPro" id="IPR040086">
    <property type="entry name" value="MJ0683-like"/>
</dbReference>
<reference evidence="5" key="1">
    <citation type="journal article" date="2014" name="Front. Microbiol.">
        <title>High frequency of phylogenetically diverse reductive dehalogenase-homologous genes in deep subseafloor sedimentary metagenomes.</title>
        <authorList>
            <person name="Kawai M."/>
            <person name="Futagami T."/>
            <person name="Toyoda A."/>
            <person name="Takaki Y."/>
            <person name="Nishi S."/>
            <person name="Hori S."/>
            <person name="Arai W."/>
            <person name="Tsubouchi T."/>
            <person name="Morono Y."/>
            <person name="Uchiyama I."/>
            <person name="Ito T."/>
            <person name="Fujiyama A."/>
            <person name="Inagaki F."/>
            <person name="Takami H."/>
        </authorList>
    </citation>
    <scope>NUCLEOTIDE SEQUENCE</scope>
    <source>
        <strain evidence="5">Expedition CK06-06</strain>
    </source>
</reference>
<dbReference type="EMBL" id="BARV01006409">
    <property type="protein sequence ID" value="GAI12500.1"/>
    <property type="molecule type" value="Genomic_DNA"/>
</dbReference>
<dbReference type="Gene3D" id="3.80.30.30">
    <property type="match status" value="1"/>
</dbReference>
<proteinExistence type="predicted"/>
<dbReference type="InterPro" id="IPR007197">
    <property type="entry name" value="rSAM"/>
</dbReference>
<dbReference type="Pfam" id="PF04055">
    <property type="entry name" value="Radical_SAM"/>
    <property type="match status" value="1"/>
</dbReference>
<dbReference type="GO" id="GO:0051536">
    <property type="term" value="F:iron-sulfur cluster binding"/>
    <property type="evidence" value="ECO:0007669"/>
    <property type="project" value="UniProtKB-KW"/>
</dbReference>
<accession>X1MCV4</accession>
<evidence type="ECO:0000313" key="5">
    <source>
        <dbReference type="EMBL" id="GAI12500.1"/>
    </source>
</evidence>
<evidence type="ECO:0000259" key="4">
    <source>
        <dbReference type="Pfam" id="PF04055"/>
    </source>
</evidence>
<organism evidence="5">
    <name type="scientific">marine sediment metagenome</name>
    <dbReference type="NCBI Taxonomy" id="412755"/>
    <lineage>
        <taxon>unclassified sequences</taxon>
        <taxon>metagenomes</taxon>
        <taxon>ecological metagenomes</taxon>
    </lineage>
</organism>
<sequence>MMKAIYETRGRAREYSELAINLYTGCGHRCIYCYGPNVTYQNKEQWENDPKPRKDIVRQIEIDAALQAKRGDDRPILMCFVTDPYQMIDDTHRLARKAILILKSYNLRVVILTKAGIRAQRDWDLLDKRDAFATSLTLLAKEDSQIWEPGAALPVERMGNLRQAHELGLETWVSCEPVIYPEATFELIKLTAPFVDHYKVGTLNYHPHGKTIDWPKFARDVKQLLEGLGKRFYLKRDLARYL</sequence>
<gene>
    <name evidence="5" type="ORF">S06H3_13134</name>
</gene>
<dbReference type="SFLD" id="SFLDG01084">
    <property type="entry name" value="Uncharacterised_Radical_SAM_Su"/>
    <property type="match status" value="1"/>
</dbReference>
<dbReference type="PANTHER" id="PTHR43432:SF3">
    <property type="entry name" value="SLR0285 PROTEIN"/>
    <property type="match status" value="1"/>
</dbReference>
<dbReference type="GO" id="GO:0046872">
    <property type="term" value="F:metal ion binding"/>
    <property type="evidence" value="ECO:0007669"/>
    <property type="project" value="UniProtKB-KW"/>
</dbReference>
<name>X1MCV4_9ZZZZ</name>
<dbReference type="SUPFAM" id="SSF102114">
    <property type="entry name" value="Radical SAM enzymes"/>
    <property type="match status" value="1"/>
</dbReference>
<evidence type="ECO:0000256" key="2">
    <source>
        <dbReference type="ARBA" id="ARBA00023004"/>
    </source>
</evidence>